<evidence type="ECO:0000256" key="1">
    <source>
        <dbReference type="ARBA" id="ARBA00004418"/>
    </source>
</evidence>
<feature type="chain" id="PRO_5029568556" description="SsuA/THI5-like domain-containing protein" evidence="5">
    <location>
        <begin position="27"/>
        <end position="383"/>
    </location>
</feature>
<evidence type="ECO:0000256" key="2">
    <source>
        <dbReference type="ARBA" id="ARBA00010742"/>
    </source>
</evidence>
<dbReference type="GO" id="GO:0042597">
    <property type="term" value="C:periplasmic space"/>
    <property type="evidence" value="ECO:0007669"/>
    <property type="project" value="UniProtKB-SubCell"/>
</dbReference>
<keyword evidence="8" id="KW-1185">Reference proteome</keyword>
<evidence type="ECO:0000256" key="5">
    <source>
        <dbReference type="SAM" id="SignalP"/>
    </source>
</evidence>
<accession>A0A7J5ULT0</accession>
<dbReference type="Proteomes" id="UP000451860">
    <property type="component" value="Unassembled WGS sequence"/>
</dbReference>
<dbReference type="InterPro" id="IPR015168">
    <property type="entry name" value="SsuA/THI5"/>
</dbReference>
<dbReference type="PANTHER" id="PTHR30024:SF47">
    <property type="entry name" value="TAURINE-BINDING PERIPLASMIC PROTEIN"/>
    <property type="match status" value="1"/>
</dbReference>
<comment type="caution">
    <text evidence="7">The sequence shown here is derived from an EMBL/GenBank/DDBJ whole genome shotgun (WGS) entry which is preliminary data.</text>
</comment>
<feature type="compositionally biased region" description="Low complexity" evidence="4">
    <location>
        <begin position="356"/>
        <end position="383"/>
    </location>
</feature>
<evidence type="ECO:0000313" key="8">
    <source>
        <dbReference type="Proteomes" id="UP000451860"/>
    </source>
</evidence>
<feature type="region of interest" description="Disordered" evidence="4">
    <location>
        <begin position="346"/>
        <end position="383"/>
    </location>
</feature>
<evidence type="ECO:0000313" key="7">
    <source>
        <dbReference type="EMBL" id="KAE8763339.1"/>
    </source>
</evidence>
<dbReference type="PANTHER" id="PTHR30024">
    <property type="entry name" value="ALIPHATIC SULFONATES-BINDING PROTEIN-RELATED"/>
    <property type="match status" value="1"/>
</dbReference>
<comment type="similarity">
    <text evidence="2">Belongs to the bacterial solute-binding protein SsuA/TauA family.</text>
</comment>
<keyword evidence="3 5" id="KW-0732">Signal</keyword>
<feature type="non-terminal residue" evidence="7">
    <location>
        <position position="383"/>
    </location>
</feature>
<dbReference type="GO" id="GO:0042918">
    <property type="term" value="P:alkanesulfonate transmembrane transport"/>
    <property type="evidence" value="ECO:0007669"/>
    <property type="project" value="TreeGrafter"/>
</dbReference>
<dbReference type="PROSITE" id="PS51257">
    <property type="entry name" value="PROKAR_LIPOPROTEIN"/>
    <property type="match status" value="1"/>
</dbReference>
<feature type="domain" description="SsuA/THI5-like" evidence="6">
    <location>
        <begin position="64"/>
        <end position="269"/>
    </location>
</feature>
<dbReference type="AlphaFoldDB" id="A0A7J5ULT0"/>
<evidence type="ECO:0000256" key="3">
    <source>
        <dbReference type="ARBA" id="ARBA00022729"/>
    </source>
</evidence>
<dbReference type="Pfam" id="PF09084">
    <property type="entry name" value="NMT1"/>
    <property type="match status" value="1"/>
</dbReference>
<proteinExistence type="inferred from homology"/>
<organism evidence="7 8">
    <name type="scientific">Georgenia thermotolerans</name>
    <dbReference type="NCBI Taxonomy" id="527326"/>
    <lineage>
        <taxon>Bacteria</taxon>
        <taxon>Bacillati</taxon>
        <taxon>Actinomycetota</taxon>
        <taxon>Actinomycetes</taxon>
        <taxon>Micrococcales</taxon>
        <taxon>Bogoriellaceae</taxon>
        <taxon>Georgenia</taxon>
    </lineage>
</organism>
<protein>
    <recommendedName>
        <fullName evidence="6">SsuA/THI5-like domain-containing protein</fullName>
    </recommendedName>
</protein>
<feature type="signal peptide" evidence="5">
    <location>
        <begin position="1"/>
        <end position="26"/>
    </location>
</feature>
<dbReference type="Gene3D" id="3.40.190.10">
    <property type="entry name" value="Periplasmic binding protein-like II"/>
    <property type="match status" value="2"/>
</dbReference>
<dbReference type="OrthoDB" id="3565657at2"/>
<evidence type="ECO:0000259" key="6">
    <source>
        <dbReference type="Pfam" id="PF09084"/>
    </source>
</evidence>
<dbReference type="SUPFAM" id="SSF53850">
    <property type="entry name" value="Periplasmic binding protein-like II"/>
    <property type="match status" value="1"/>
</dbReference>
<sequence length="383" mass="39760">MTSLSQRMKRRAGAVVAAIGLTAALAACGGGQNSAGGGGGGNGGGGTTTVRIALPTSVTSFANADIVVADQLGYFKDAGLSVKVSNLKSGSSVATGVVGKQFEVGGASIEPVINAFAGGGNIKVIGGYTDRLEVEMVTPAEIKSPADLRGQPLGIQEVGAFREVMTRMVLESAGMTPKDVQYVSVNANAYTSALIQGQIKSAILHPEQAIQAQEKDASLHSIVNLYDVEPNYFYGVYFVSGDWLKNNPKAAQGFTEAITRAHREMYNDKDKVVPIIAKATQFDEKTIAAAYDVYMKQVQAFPVNEGLEQNRLEYTVKRMEEMGTLSQGANPDLNAFIDRGPITAAVEKLGRQPERAAAPAGGSSAPAGGSSAPAAGGTAPSPN</sequence>
<dbReference type="EMBL" id="WHJE01000078">
    <property type="protein sequence ID" value="KAE8763339.1"/>
    <property type="molecule type" value="Genomic_DNA"/>
</dbReference>
<comment type="subcellular location">
    <subcellularLocation>
        <location evidence="1">Periplasm</location>
    </subcellularLocation>
</comment>
<reference evidence="7 8" key="1">
    <citation type="submission" date="2019-10" db="EMBL/GenBank/DDBJ databases">
        <title>Georgenia wutianyii sp. nov. and Georgenia yuyongxinii sp. nov. isolated from plateau pika (Ochotona curzoniae) in the Qinghai-Tibet plateau of China.</title>
        <authorList>
            <person name="Tian Z."/>
        </authorList>
    </citation>
    <scope>NUCLEOTIDE SEQUENCE [LARGE SCALE GENOMIC DNA]</scope>
    <source>
        <strain evidence="7 8">DSM 21501</strain>
    </source>
</reference>
<dbReference type="RefSeq" id="WP_152359808.1">
    <property type="nucleotide sequence ID" value="NZ_WHJE01000078.1"/>
</dbReference>
<gene>
    <name evidence="7" type="ORF">GB883_14585</name>
</gene>
<evidence type="ECO:0000256" key="4">
    <source>
        <dbReference type="SAM" id="MobiDB-lite"/>
    </source>
</evidence>
<name>A0A7J5ULT0_9MICO</name>